<reference evidence="1 2" key="2">
    <citation type="submission" date="2019-01" db="EMBL/GenBank/DDBJ databases">
        <title>Motilimonas pumilus sp. nov., isolated from the gut of sea cucumber (Apostichopus japonicus).</title>
        <authorList>
            <person name="Wang F.-Q."/>
            <person name="Ren L.-H."/>
            <person name="Lin Y.-W."/>
            <person name="Sun G.-H."/>
            <person name="Du Z.-J."/>
            <person name="Zhao J.-X."/>
            <person name="Liu X.-J."/>
            <person name="Liu L.-J."/>
        </authorList>
    </citation>
    <scope>NUCLEOTIDE SEQUENCE [LARGE SCALE GENOMIC DNA]</scope>
    <source>
        <strain evidence="1 2">PLHSC7-2</strain>
    </source>
</reference>
<evidence type="ECO:0000313" key="1">
    <source>
        <dbReference type="EMBL" id="RJG40202.1"/>
    </source>
</evidence>
<protein>
    <submittedName>
        <fullName evidence="1">Uncharacterized protein</fullName>
    </submittedName>
</protein>
<accession>A0A418YB54</accession>
<evidence type="ECO:0000313" key="2">
    <source>
        <dbReference type="Proteomes" id="UP000283255"/>
    </source>
</evidence>
<keyword evidence="2" id="KW-1185">Reference proteome</keyword>
<dbReference type="EMBL" id="QZCH01000027">
    <property type="protein sequence ID" value="RJG40202.1"/>
    <property type="molecule type" value="Genomic_DNA"/>
</dbReference>
<dbReference type="RefSeq" id="WP_119911957.1">
    <property type="nucleotide sequence ID" value="NZ_QZCH01000027.1"/>
</dbReference>
<sequence>MKSPLPGSTQPRWFRFSQIALLTTVSFSAFAHLPSYEGERVRNDGHFEKGGFSQPVRGECDVTGFGPTDPAAGSANIYLGAGNTPPNFFCLYAAQDDWSYQYPVDIIEQSRTPSPDYSQSLDPSSDPFDTSYLEEGYVPCDPNNPDPFQCPREIRNPLTGQVTALPGTCIDAPKPDDPALWQAREAAEAAGEEFNPAADGQYHCAIQAGSPRPRTSSVLMSTLTGINDVDWGIYRYDPVYQEQPIVAAPQVPACEQNLKQFVSFAYAGPLGMKDARSGEELFVPLSQAGDLPDEIVDNLPAGYGIRVNRPDRFRPSSKQPRIGYASGYAQNAWLLAPHSIKECIDSFEKCLAEDELSSHYRGNDIFFVNEQAPVDLLLMWWVDDTSKSRWRSRFNQYKLFDVSITTGVIDQFLLGDFISIGKTGPFTGNGRYVHGKCSDPRPSGRVEMTIETN</sequence>
<gene>
    <name evidence="1" type="ORF">D1Z90_16820</name>
</gene>
<reference evidence="1 2" key="1">
    <citation type="submission" date="2018-09" db="EMBL/GenBank/DDBJ databases">
        <authorList>
            <person name="Wang F."/>
        </authorList>
    </citation>
    <scope>NUCLEOTIDE SEQUENCE [LARGE SCALE GENOMIC DNA]</scope>
    <source>
        <strain evidence="1 2">PLHSC7-2</strain>
    </source>
</reference>
<dbReference type="OrthoDB" id="6395679at2"/>
<dbReference type="Proteomes" id="UP000283255">
    <property type="component" value="Unassembled WGS sequence"/>
</dbReference>
<organism evidence="1 2">
    <name type="scientific">Motilimonas pumila</name>
    <dbReference type="NCBI Taxonomy" id="2303987"/>
    <lineage>
        <taxon>Bacteria</taxon>
        <taxon>Pseudomonadati</taxon>
        <taxon>Pseudomonadota</taxon>
        <taxon>Gammaproteobacteria</taxon>
        <taxon>Alteromonadales</taxon>
        <taxon>Alteromonadales genera incertae sedis</taxon>
        <taxon>Motilimonas</taxon>
    </lineage>
</organism>
<name>A0A418YB54_9GAMM</name>
<proteinExistence type="predicted"/>
<dbReference type="AlphaFoldDB" id="A0A418YB54"/>
<comment type="caution">
    <text evidence="1">The sequence shown here is derived from an EMBL/GenBank/DDBJ whole genome shotgun (WGS) entry which is preliminary data.</text>
</comment>